<keyword evidence="2" id="KW-1185">Reference proteome</keyword>
<accession>A0ABW9J8B0</accession>
<protein>
    <recommendedName>
        <fullName evidence="3">DUF4259 domain-containing protein</fullName>
    </recommendedName>
</protein>
<reference evidence="1 2" key="1">
    <citation type="submission" date="2024-12" db="EMBL/GenBank/DDBJ databases">
        <authorList>
            <person name="Hu S."/>
        </authorList>
    </citation>
    <scope>NUCLEOTIDE SEQUENCE [LARGE SCALE GENOMIC DNA]</scope>
    <source>
        <strain evidence="1 2">THG-T11</strain>
    </source>
</reference>
<comment type="caution">
    <text evidence="1">The sequence shown here is derived from an EMBL/GenBank/DDBJ whole genome shotgun (WGS) entry which is preliminary data.</text>
</comment>
<organism evidence="1 2">
    <name type="scientific">Pedobacter ureilyticus</name>
    <dbReference type="NCBI Taxonomy" id="1393051"/>
    <lineage>
        <taxon>Bacteria</taxon>
        <taxon>Pseudomonadati</taxon>
        <taxon>Bacteroidota</taxon>
        <taxon>Sphingobacteriia</taxon>
        <taxon>Sphingobacteriales</taxon>
        <taxon>Sphingobacteriaceae</taxon>
        <taxon>Pedobacter</taxon>
    </lineage>
</organism>
<evidence type="ECO:0008006" key="3">
    <source>
        <dbReference type="Google" id="ProtNLM"/>
    </source>
</evidence>
<gene>
    <name evidence="1" type="ORF">E6A44_014135</name>
</gene>
<evidence type="ECO:0000313" key="2">
    <source>
        <dbReference type="Proteomes" id="UP001517247"/>
    </source>
</evidence>
<dbReference type="EMBL" id="SSHJ02000007">
    <property type="protein sequence ID" value="MFN0256724.1"/>
    <property type="molecule type" value="Genomic_DNA"/>
</dbReference>
<evidence type="ECO:0000313" key="1">
    <source>
        <dbReference type="EMBL" id="MFN0256724.1"/>
    </source>
</evidence>
<dbReference type="RefSeq" id="WP_170311361.1">
    <property type="nucleotide sequence ID" value="NZ_SSHJ02000007.1"/>
</dbReference>
<sequence>MMAMDETYLKNQIADFRDSFCPYGYLDVKRAIEVALEIGEDADWAFEQVQNFAGECGMKLQDVDPCYVVFDAVLQSARQEIEYLTGFDIQNDASFETHGNYCASCYDWRTDDLESLTERLRPYADRLEDLEEVTKYWLAQVDIIIEQLVPMVDEEDEEED</sequence>
<name>A0ABW9J8B0_9SPHI</name>
<dbReference type="Proteomes" id="UP001517247">
    <property type="component" value="Unassembled WGS sequence"/>
</dbReference>
<proteinExistence type="predicted"/>